<keyword evidence="1" id="KW-1133">Transmembrane helix</keyword>
<evidence type="ECO:0000256" key="1">
    <source>
        <dbReference type="SAM" id="Phobius"/>
    </source>
</evidence>
<feature type="transmembrane region" description="Helical" evidence="1">
    <location>
        <begin position="90"/>
        <end position="111"/>
    </location>
</feature>
<dbReference type="AlphaFoldDB" id="A0A1H2RV50"/>
<keyword evidence="1" id="KW-0812">Transmembrane</keyword>
<dbReference type="RefSeq" id="WP_091611755.1">
    <property type="nucleotide sequence ID" value="NZ_FNNC01000001.1"/>
</dbReference>
<keyword evidence="1" id="KW-0472">Membrane</keyword>
<protein>
    <recommendedName>
        <fullName evidence="4">Metal-dependent hydrolase</fullName>
    </recommendedName>
</protein>
<organism evidence="2 3">
    <name type="scientific">Marinococcus luteus</name>
    <dbReference type="NCBI Taxonomy" id="1122204"/>
    <lineage>
        <taxon>Bacteria</taxon>
        <taxon>Bacillati</taxon>
        <taxon>Bacillota</taxon>
        <taxon>Bacilli</taxon>
        <taxon>Bacillales</taxon>
        <taxon>Bacillaceae</taxon>
        <taxon>Marinococcus</taxon>
    </lineage>
</organism>
<reference evidence="2 3" key="1">
    <citation type="submission" date="2016-10" db="EMBL/GenBank/DDBJ databases">
        <authorList>
            <person name="de Groot N.N."/>
        </authorList>
    </citation>
    <scope>NUCLEOTIDE SEQUENCE [LARGE SCALE GENOMIC DNA]</scope>
    <source>
        <strain evidence="2 3">DSM 23126</strain>
    </source>
</reference>
<accession>A0A1H2RV50</accession>
<keyword evidence="3" id="KW-1185">Reference proteome</keyword>
<proteinExistence type="predicted"/>
<dbReference type="OrthoDB" id="2517683at2"/>
<gene>
    <name evidence="2" type="ORF">SAMN05421781_0928</name>
</gene>
<evidence type="ECO:0000313" key="2">
    <source>
        <dbReference type="EMBL" id="SDW23352.1"/>
    </source>
</evidence>
<feature type="transmembrane region" description="Helical" evidence="1">
    <location>
        <begin position="131"/>
        <end position="148"/>
    </location>
</feature>
<evidence type="ECO:0008006" key="4">
    <source>
        <dbReference type="Google" id="ProtNLM"/>
    </source>
</evidence>
<feature type="transmembrane region" description="Helical" evidence="1">
    <location>
        <begin position="12"/>
        <end position="29"/>
    </location>
</feature>
<name>A0A1H2RV50_9BACI</name>
<feature type="transmembrane region" description="Helical" evidence="1">
    <location>
        <begin position="59"/>
        <end position="78"/>
    </location>
</feature>
<dbReference type="EMBL" id="FNNC01000001">
    <property type="protein sequence ID" value="SDW23352.1"/>
    <property type="molecule type" value="Genomic_DNA"/>
</dbReference>
<dbReference type="Proteomes" id="UP000199488">
    <property type="component" value="Unassembled WGS sequence"/>
</dbReference>
<dbReference type="STRING" id="1122204.SAMN05421781_0928"/>
<evidence type="ECO:0000313" key="3">
    <source>
        <dbReference type="Proteomes" id="UP000199488"/>
    </source>
</evidence>
<sequence>MIEILIEHVPSTLLHLLTGAAVMYIFYGNPDLTILQRLKVMAFGVMVLVPDIPKLFGNYIFHTLLTMPFIAGAFAPVVRRALGGGFPKAWSAAFFTLAVGSMLIDFLGNGTQFLFPLTSKNFSYPLLYQEWWVIVPLAGVLGTLAMGGRKNISPRDS</sequence>